<dbReference type="EMBL" id="BKCP01006515">
    <property type="protein sequence ID" value="GER43014.1"/>
    <property type="molecule type" value="Genomic_DNA"/>
</dbReference>
<proteinExistence type="predicted"/>
<protein>
    <submittedName>
        <fullName evidence="1">pH-response transcription factor pacC/RIM101</fullName>
    </submittedName>
</protein>
<keyword evidence="2" id="KW-1185">Reference proteome</keyword>
<sequence>MKLENWHSVMKELGTAVERLESYLCSLISSLNFLIKASIRRFSSSWLSEASCRSFPGPPVDGLGLRVFVRSLKVSAFFIIFGGRVFSASWRGLLFGAQVSDFIMVLVTPSTVLTSNPKGILGIQYELASRWSASVTQKLICYSTVYTARSSMGDWLSHFSETVGLTLAGEFSAEPPLLVDLPITNSFSLLLVTSLTNGVITSFASARLDESSSDPFPCSTSGPLSEMPSYPYSEVGYSAGAISSSASCLRTAKLAAGDGISSSYFSDWSLEEAKMAMMMKLTTRHPARSVMAGAETFSTIAADKTPVEIRTALRDDMKLVDD</sequence>
<comment type="caution">
    <text evidence="1">The sequence shown here is derived from an EMBL/GenBank/DDBJ whole genome shotgun (WGS) entry which is preliminary data.</text>
</comment>
<name>A0A5A7QD82_STRAF</name>
<dbReference type="AlphaFoldDB" id="A0A5A7QD82"/>
<evidence type="ECO:0000313" key="1">
    <source>
        <dbReference type="EMBL" id="GER43014.1"/>
    </source>
</evidence>
<organism evidence="1 2">
    <name type="scientific">Striga asiatica</name>
    <name type="common">Asiatic witchweed</name>
    <name type="synonym">Buchnera asiatica</name>
    <dbReference type="NCBI Taxonomy" id="4170"/>
    <lineage>
        <taxon>Eukaryota</taxon>
        <taxon>Viridiplantae</taxon>
        <taxon>Streptophyta</taxon>
        <taxon>Embryophyta</taxon>
        <taxon>Tracheophyta</taxon>
        <taxon>Spermatophyta</taxon>
        <taxon>Magnoliopsida</taxon>
        <taxon>eudicotyledons</taxon>
        <taxon>Gunneridae</taxon>
        <taxon>Pentapetalae</taxon>
        <taxon>asterids</taxon>
        <taxon>lamiids</taxon>
        <taxon>Lamiales</taxon>
        <taxon>Orobanchaceae</taxon>
        <taxon>Buchnereae</taxon>
        <taxon>Striga</taxon>
    </lineage>
</organism>
<dbReference type="Proteomes" id="UP000325081">
    <property type="component" value="Unassembled WGS sequence"/>
</dbReference>
<reference evidence="2" key="1">
    <citation type="journal article" date="2019" name="Curr. Biol.">
        <title>Genome Sequence of Striga asiatica Provides Insight into the Evolution of Plant Parasitism.</title>
        <authorList>
            <person name="Yoshida S."/>
            <person name="Kim S."/>
            <person name="Wafula E.K."/>
            <person name="Tanskanen J."/>
            <person name="Kim Y.M."/>
            <person name="Honaas L."/>
            <person name="Yang Z."/>
            <person name="Spallek T."/>
            <person name="Conn C.E."/>
            <person name="Ichihashi Y."/>
            <person name="Cheong K."/>
            <person name="Cui S."/>
            <person name="Der J.P."/>
            <person name="Gundlach H."/>
            <person name="Jiao Y."/>
            <person name="Hori C."/>
            <person name="Ishida J.K."/>
            <person name="Kasahara H."/>
            <person name="Kiba T."/>
            <person name="Kim M.S."/>
            <person name="Koo N."/>
            <person name="Laohavisit A."/>
            <person name="Lee Y.H."/>
            <person name="Lumba S."/>
            <person name="McCourt P."/>
            <person name="Mortimer J.C."/>
            <person name="Mutuku J.M."/>
            <person name="Nomura T."/>
            <person name="Sasaki-Sekimoto Y."/>
            <person name="Seto Y."/>
            <person name="Wang Y."/>
            <person name="Wakatake T."/>
            <person name="Sakakibara H."/>
            <person name="Demura T."/>
            <person name="Yamaguchi S."/>
            <person name="Yoneyama K."/>
            <person name="Manabe R.I."/>
            <person name="Nelson D.C."/>
            <person name="Schulman A.H."/>
            <person name="Timko M.P."/>
            <person name="dePamphilis C.W."/>
            <person name="Choi D."/>
            <person name="Shirasu K."/>
        </authorList>
    </citation>
    <scope>NUCLEOTIDE SEQUENCE [LARGE SCALE GENOMIC DNA]</scope>
    <source>
        <strain evidence="2">cv. UVA1</strain>
    </source>
</reference>
<evidence type="ECO:0000313" key="2">
    <source>
        <dbReference type="Proteomes" id="UP000325081"/>
    </source>
</evidence>
<accession>A0A5A7QD82</accession>
<gene>
    <name evidence="1" type="ORF">STAS_19843</name>
</gene>